<dbReference type="InterPro" id="IPR032179">
    <property type="entry name" value="Cry22Aa_Ig-like"/>
</dbReference>
<dbReference type="AlphaFoldDB" id="A0AB36CHU1"/>
<dbReference type="Gene3D" id="2.60.120.200">
    <property type="match status" value="1"/>
</dbReference>
<keyword evidence="2" id="KW-1015">Disulfide bond</keyword>
<dbReference type="GO" id="GO:0016787">
    <property type="term" value="F:hydrolase activity"/>
    <property type="evidence" value="ECO:0007669"/>
    <property type="project" value="InterPro"/>
</dbReference>
<feature type="chain" id="PRO_5044246072" evidence="4">
    <location>
        <begin position="24"/>
        <end position="1083"/>
    </location>
</feature>
<dbReference type="Gene3D" id="3.60.21.10">
    <property type="match status" value="1"/>
</dbReference>
<gene>
    <name evidence="6" type="ORF">HF853_01585</name>
</gene>
<dbReference type="Pfam" id="PF13385">
    <property type="entry name" value="Laminin_G_3"/>
    <property type="match status" value="1"/>
</dbReference>
<dbReference type="RefSeq" id="WP_168968912.1">
    <property type="nucleotide sequence ID" value="NZ_JABAFZ010000001.1"/>
</dbReference>
<evidence type="ECO:0000256" key="2">
    <source>
        <dbReference type="ARBA" id="ARBA00023157"/>
    </source>
</evidence>
<evidence type="ECO:0000313" key="6">
    <source>
        <dbReference type="EMBL" id="NME88393.1"/>
    </source>
</evidence>
<evidence type="ECO:0000259" key="5">
    <source>
        <dbReference type="SMART" id="SM00560"/>
    </source>
</evidence>
<dbReference type="InterPro" id="IPR004843">
    <property type="entry name" value="Calcineurin-like_PHP"/>
</dbReference>
<organism evidence="6 7">
    <name type="scientific">Corynebacterium stationis</name>
    <dbReference type="NCBI Taxonomy" id="1705"/>
    <lineage>
        <taxon>Bacteria</taxon>
        <taxon>Bacillati</taxon>
        <taxon>Actinomycetota</taxon>
        <taxon>Actinomycetes</taxon>
        <taxon>Mycobacteriales</taxon>
        <taxon>Corynebacteriaceae</taxon>
        <taxon>Corynebacterium</taxon>
    </lineage>
</organism>
<dbReference type="InterPro" id="IPR013783">
    <property type="entry name" value="Ig-like_fold"/>
</dbReference>
<keyword evidence="1 4" id="KW-0732">Signal</keyword>
<dbReference type="SMART" id="SM00560">
    <property type="entry name" value="LamGL"/>
    <property type="match status" value="1"/>
</dbReference>
<feature type="domain" description="LamG-like jellyroll fold" evidence="5">
    <location>
        <begin position="99"/>
        <end position="223"/>
    </location>
</feature>
<name>A0AB36CHU1_9CORY</name>
<proteinExistence type="predicted"/>
<dbReference type="EMBL" id="JABAFZ010000001">
    <property type="protein sequence ID" value="NME88393.1"/>
    <property type="molecule type" value="Genomic_DNA"/>
</dbReference>
<reference evidence="6 7" key="1">
    <citation type="submission" date="2020-04" db="EMBL/GenBank/DDBJ databases">
        <authorList>
            <person name="Hitch T.C.A."/>
            <person name="Wylensek D."/>
            <person name="Clavel T."/>
        </authorList>
    </citation>
    <scope>NUCLEOTIDE SEQUENCE [LARGE SCALE GENOMIC DNA]</scope>
    <source>
        <strain evidence="6 7">BL-383-APC-3D</strain>
    </source>
</reference>
<evidence type="ECO:0000313" key="7">
    <source>
        <dbReference type="Proteomes" id="UP000544551"/>
    </source>
</evidence>
<protein>
    <submittedName>
        <fullName evidence="6">DUF5011 domain-containing protein</fullName>
    </submittedName>
</protein>
<accession>A0AB36CHU1</accession>
<feature type="compositionally biased region" description="Low complexity" evidence="3">
    <location>
        <begin position="1023"/>
        <end position="1040"/>
    </location>
</feature>
<dbReference type="InterPro" id="IPR013320">
    <property type="entry name" value="ConA-like_dom_sf"/>
</dbReference>
<dbReference type="PANTHER" id="PTHR43143">
    <property type="entry name" value="METALLOPHOSPHOESTERASE, CALCINEURIN SUPERFAMILY"/>
    <property type="match status" value="1"/>
</dbReference>
<dbReference type="Proteomes" id="UP000544551">
    <property type="component" value="Unassembled WGS sequence"/>
</dbReference>
<dbReference type="Gene3D" id="2.60.40.10">
    <property type="entry name" value="Immunoglobulins"/>
    <property type="match status" value="1"/>
</dbReference>
<dbReference type="Pfam" id="PF00149">
    <property type="entry name" value="Metallophos"/>
    <property type="match status" value="1"/>
</dbReference>
<dbReference type="SUPFAM" id="SSF49899">
    <property type="entry name" value="Concanavalin A-like lectins/glucanases"/>
    <property type="match status" value="1"/>
</dbReference>
<sequence>MTIKSTRLSTALVVAGTVTVSHVAMVGAAHGQQNTQADLLDIEISEAGAIDTARDVPAKISGDPDFGIDPALEQPVATFDGQDDAVQFDIGDQDAALADGFAVECTFKLNGEFASEKSLCANKEAGGFALALYENELSFIINVGSGYQQARVEVDPDRWYHAVGVWDGQEAQLYLNGELAASKKTTGEYNLPTGNADSFTVGGDTNGSDNPQLLADASFRTARLYSEPIGESDVAALYGESGVNSEKQLELASTTPAEGDHVKEGVKLEVEYSDDALISGEPTYELDGEKVEAGQFIGPGLLEGEHELHIQAKDVFGGEISERVSFTSGNIPQGGGTDTDQGKGSVTLSAIADNPSGGDVETTFTKGATSTPEGGFQGVVGGMPDSLDFEYEDASEISASLKPGDDDTAQTASTTQMPFQRFDVDLPEDGAEENQLVWKGQVDPNRSTRLFAWNTATSTWDELASTRGNSNGEVSLNGDISAEHIDGDDVHAMVLGYDPFADDIPNTVEDSFADPDDYDFAISHHTDTQYIVEGAVENESEEEREVWKQSYLDATQWVADNADARKIAYHAHTGDIIENWIRETNDEDNARKEFEVASEAQKILDEAEVVNGVLPGNHDNWTGRDTGPDNLYNQYFGPERYEALEQTAGWQARDASHHPWKEGDNDNHYDLFSAEGLEFVVVSLGYDVTEEEAAWADSVLKQYPDRNAIVLTHAYNKPSNSPDGRGANASHDGSIVLEKVVEPNPNVALVLSGHEHGVSIVTRKDVGAEGNHVTELLADYQFYKVGSDELGLTEVGGYGTDTPLQFGAAFLRLLQFDLDAGEMIVDTYSPFLDNFGATEYDDRARYDGTEDDTRLPVQFETRKTSFTTDAVTLVSDTGEEIGKDTARSGWPAEVNWTGLKSDEVYAWYATSRDTATGEEVEPGQTRQFAVFTARDAGTDSTAPELNVPSDDIIVEAGSAADLLAGVTATDDVDGDVTDSIEVVGNLDINKPGRYIISYVVSDANGNQATTDRIVVVTEKDNTSSSEGSSDGSSTGSSGSSGSSGFGGSSGSSSSNRGGIFGLFDALGGAFRNLFGVISGAFRS</sequence>
<evidence type="ECO:0000256" key="4">
    <source>
        <dbReference type="SAM" id="SignalP"/>
    </source>
</evidence>
<dbReference type="InterPro" id="IPR006558">
    <property type="entry name" value="LamG-like"/>
</dbReference>
<dbReference type="SUPFAM" id="SSF56300">
    <property type="entry name" value="Metallo-dependent phosphatases"/>
    <property type="match status" value="1"/>
</dbReference>
<feature type="region of interest" description="Disordered" evidence="3">
    <location>
        <begin position="1019"/>
        <end position="1052"/>
    </location>
</feature>
<dbReference type="Pfam" id="PF16403">
    <property type="entry name" value="Bact_surface_Ig-like"/>
    <property type="match status" value="1"/>
</dbReference>
<dbReference type="PANTHER" id="PTHR43143:SF5">
    <property type="entry name" value="SECRETED PROTEIN"/>
    <property type="match status" value="1"/>
</dbReference>
<comment type="caution">
    <text evidence="6">The sequence shown here is derived from an EMBL/GenBank/DDBJ whole genome shotgun (WGS) entry which is preliminary data.</text>
</comment>
<evidence type="ECO:0000256" key="3">
    <source>
        <dbReference type="SAM" id="MobiDB-lite"/>
    </source>
</evidence>
<dbReference type="InterPro" id="IPR051918">
    <property type="entry name" value="STPP_CPPED1"/>
</dbReference>
<feature type="signal peptide" evidence="4">
    <location>
        <begin position="1"/>
        <end position="23"/>
    </location>
</feature>
<dbReference type="GO" id="GO:0005975">
    <property type="term" value="P:carbohydrate metabolic process"/>
    <property type="evidence" value="ECO:0007669"/>
    <property type="project" value="UniProtKB-ARBA"/>
</dbReference>
<evidence type="ECO:0000256" key="1">
    <source>
        <dbReference type="ARBA" id="ARBA00022729"/>
    </source>
</evidence>
<dbReference type="InterPro" id="IPR029052">
    <property type="entry name" value="Metallo-depent_PP-like"/>
</dbReference>